<evidence type="ECO:0000313" key="1">
    <source>
        <dbReference type="EMBL" id="EOY18945.1"/>
    </source>
</evidence>
<gene>
    <name evidence="1" type="ORF">TCM_043468</name>
</gene>
<dbReference type="InParanoid" id="A0A061FNN8"/>
<sequence length="150" mass="17803">MFFACKDGVASALDNDYGILLVFEVLYERRCRSPIGWLEVEERKLLQPEMVQAIVERVQIIREQMLAAQSRQKSYADNICKPLEFDVGNYVFLKMSPLPLEDRLKYQEQPMAILDRQVKRFRSKDIFMVKVLWQNHLVEEVTWELEVECK</sequence>
<evidence type="ECO:0000313" key="2">
    <source>
        <dbReference type="Proteomes" id="UP000026915"/>
    </source>
</evidence>
<organism evidence="1 2">
    <name type="scientific">Theobroma cacao</name>
    <name type="common">Cacao</name>
    <name type="synonym">Cocoa</name>
    <dbReference type="NCBI Taxonomy" id="3641"/>
    <lineage>
        <taxon>Eukaryota</taxon>
        <taxon>Viridiplantae</taxon>
        <taxon>Streptophyta</taxon>
        <taxon>Embryophyta</taxon>
        <taxon>Tracheophyta</taxon>
        <taxon>Spermatophyta</taxon>
        <taxon>Magnoliopsida</taxon>
        <taxon>eudicotyledons</taxon>
        <taxon>Gunneridae</taxon>
        <taxon>Pentapetalae</taxon>
        <taxon>rosids</taxon>
        <taxon>malvids</taxon>
        <taxon>Malvales</taxon>
        <taxon>Malvaceae</taxon>
        <taxon>Byttnerioideae</taxon>
        <taxon>Theobroma</taxon>
    </lineage>
</organism>
<dbReference type="PANTHER" id="PTHR46148">
    <property type="entry name" value="CHROMO DOMAIN-CONTAINING PROTEIN"/>
    <property type="match status" value="1"/>
</dbReference>
<dbReference type="PANTHER" id="PTHR46148:SF60">
    <property type="entry name" value="CHROMO DOMAIN-CONTAINING PROTEIN"/>
    <property type="match status" value="1"/>
</dbReference>
<reference evidence="1 2" key="1">
    <citation type="journal article" date="2013" name="Genome Biol.">
        <title>The genome sequence of the most widely cultivated cacao type and its use to identify candidate genes regulating pod color.</title>
        <authorList>
            <person name="Motamayor J.C."/>
            <person name="Mockaitis K."/>
            <person name="Schmutz J."/>
            <person name="Haiminen N."/>
            <person name="Iii D.L."/>
            <person name="Cornejo O."/>
            <person name="Findley S.D."/>
            <person name="Zheng P."/>
            <person name="Utro F."/>
            <person name="Royaert S."/>
            <person name="Saski C."/>
            <person name="Jenkins J."/>
            <person name="Podicheti R."/>
            <person name="Zhao M."/>
            <person name="Scheffler B.E."/>
            <person name="Stack J.C."/>
            <person name="Feltus F.A."/>
            <person name="Mustiga G.M."/>
            <person name="Amores F."/>
            <person name="Phillips W."/>
            <person name="Marelli J.P."/>
            <person name="May G.D."/>
            <person name="Shapiro H."/>
            <person name="Ma J."/>
            <person name="Bustamante C.D."/>
            <person name="Schnell R.J."/>
            <person name="Main D."/>
            <person name="Gilbert D."/>
            <person name="Parida L."/>
            <person name="Kuhn D.N."/>
        </authorList>
    </citation>
    <scope>NUCLEOTIDE SEQUENCE [LARGE SCALE GENOMIC DNA]</scope>
    <source>
        <strain evidence="2">cv. Matina 1-6</strain>
    </source>
</reference>
<proteinExistence type="predicted"/>
<name>A0A061FNN8_THECC</name>
<accession>A0A061FNN8</accession>
<dbReference type="EMBL" id="CM001888">
    <property type="protein sequence ID" value="EOY18945.1"/>
    <property type="molecule type" value="Genomic_DNA"/>
</dbReference>
<dbReference type="AlphaFoldDB" id="A0A061FNN8"/>
<dbReference type="HOGENOM" id="CLU_1743811_0_0_1"/>
<protein>
    <recommendedName>
        <fullName evidence="3">Chromo domain-containing protein</fullName>
    </recommendedName>
</protein>
<evidence type="ECO:0008006" key="3">
    <source>
        <dbReference type="Google" id="ProtNLM"/>
    </source>
</evidence>
<dbReference type="Gramene" id="EOY18945">
    <property type="protein sequence ID" value="EOY18945"/>
    <property type="gene ID" value="TCM_043468"/>
</dbReference>
<keyword evidence="2" id="KW-1185">Reference proteome</keyword>
<dbReference type="eggNOG" id="KOG0017">
    <property type="taxonomic scope" value="Eukaryota"/>
</dbReference>
<dbReference type="Proteomes" id="UP000026915">
    <property type="component" value="Chromosome 10"/>
</dbReference>